<evidence type="ECO:0000313" key="1">
    <source>
        <dbReference type="EMBL" id="SHK54432.1"/>
    </source>
</evidence>
<accession>A0A1M6TBK2</accession>
<dbReference type="RefSeq" id="WP_073112261.1">
    <property type="nucleotide sequence ID" value="NZ_FQZY01000057.1"/>
</dbReference>
<dbReference type="Proteomes" id="UP000184301">
    <property type="component" value="Unassembled WGS sequence"/>
</dbReference>
<reference evidence="1 2" key="1">
    <citation type="submission" date="2016-11" db="EMBL/GenBank/DDBJ databases">
        <authorList>
            <person name="Jaros S."/>
            <person name="Januszkiewicz K."/>
            <person name="Wedrychowicz H."/>
        </authorList>
    </citation>
    <scope>NUCLEOTIDE SEQUENCE [LARGE SCALE GENOMIC DNA]</scope>
    <source>
        <strain evidence="1 2">DSM 15480</strain>
    </source>
</reference>
<sequence length="100" mass="11495">MDWNSDEFKQYLYDAITGNLAQTEKVASAQEVIKNEFASGALCNRLYQEVYQSNQNLCERLGTDEDKDVELIISNLFQIAEHLSKRMYDYGAAFSNVLKK</sequence>
<gene>
    <name evidence="1" type="ORF">SAMN02745243_03187</name>
</gene>
<protein>
    <submittedName>
        <fullName evidence="1">Uncharacterized protein</fullName>
    </submittedName>
</protein>
<name>A0A1M6TBK2_9FIRM</name>
<proteinExistence type="predicted"/>
<keyword evidence="2" id="KW-1185">Reference proteome</keyword>
<evidence type="ECO:0000313" key="2">
    <source>
        <dbReference type="Proteomes" id="UP000184301"/>
    </source>
</evidence>
<organism evidence="1 2">
    <name type="scientific">Hespellia stercorisuis DSM 15480</name>
    <dbReference type="NCBI Taxonomy" id="1121950"/>
    <lineage>
        <taxon>Bacteria</taxon>
        <taxon>Bacillati</taxon>
        <taxon>Bacillota</taxon>
        <taxon>Clostridia</taxon>
        <taxon>Lachnospirales</taxon>
        <taxon>Lachnospiraceae</taxon>
        <taxon>Hespellia</taxon>
    </lineage>
</organism>
<dbReference type="EMBL" id="FQZY01000057">
    <property type="protein sequence ID" value="SHK54432.1"/>
    <property type="molecule type" value="Genomic_DNA"/>
</dbReference>
<dbReference type="OrthoDB" id="2055771at2"/>
<dbReference type="AlphaFoldDB" id="A0A1M6TBK2"/>